<dbReference type="EC" id="2.3.1.-" evidence="4"/>
<keyword evidence="2" id="KW-0677">Repeat</keyword>
<dbReference type="OrthoDB" id="9800846at2"/>
<protein>
    <recommendedName>
        <fullName evidence="4">Acetyltransferase</fullName>
        <ecNumber evidence="4">2.3.1.-</ecNumber>
    </recommendedName>
</protein>
<dbReference type="GO" id="GO:0008870">
    <property type="term" value="F:galactoside O-acetyltransferase activity"/>
    <property type="evidence" value="ECO:0007669"/>
    <property type="project" value="TreeGrafter"/>
</dbReference>
<dbReference type="Proteomes" id="UP000243468">
    <property type="component" value="Unassembled WGS sequence"/>
</dbReference>
<evidence type="ECO:0000313" key="6">
    <source>
        <dbReference type="Proteomes" id="UP000243468"/>
    </source>
</evidence>
<keyword evidence="3 4" id="KW-0012">Acyltransferase</keyword>
<reference evidence="6" key="1">
    <citation type="submission" date="2016-09" db="EMBL/GenBank/DDBJ databases">
        <authorList>
            <person name="Varghese N."/>
            <person name="Submissions S."/>
        </authorList>
    </citation>
    <scope>NUCLEOTIDE SEQUENCE [LARGE SCALE GENOMIC DNA]</scope>
    <source>
        <strain evidence="6">ANC 4667</strain>
    </source>
</reference>
<dbReference type="STRING" id="1226327.SAMN05421732_107106"/>
<gene>
    <name evidence="5" type="ORF">SAMN05421732_107106</name>
</gene>
<accession>A0A1G6M1G6</accession>
<dbReference type="InterPro" id="IPR001451">
    <property type="entry name" value="Hexapep"/>
</dbReference>
<organism evidence="5 6">
    <name type="scientific">Acinetobacter kookii</name>
    <dbReference type="NCBI Taxonomy" id="1226327"/>
    <lineage>
        <taxon>Bacteria</taxon>
        <taxon>Pseudomonadati</taxon>
        <taxon>Pseudomonadota</taxon>
        <taxon>Gammaproteobacteria</taxon>
        <taxon>Moraxellales</taxon>
        <taxon>Moraxellaceae</taxon>
        <taxon>Acinetobacter</taxon>
    </lineage>
</organism>
<keyword evidence="1 4" id="KW-0808">Transferase</keyword>
<dbReference type="EMBL" id="FMYO01000007">
    <property type="protein sequence ID" value="SDC49388.1"/>
    <property type="molecule type" value="Genomic_DNA"/>
</dbReference>
<comment type="similarity">
    <text evidence="4">Belongs to the transferase hexapeptide repeat family.</text>
</comment>
<dbReference type="Pfam" id="PF00132">
    <property type="entry name" value="Hexapep"/>
    <property type="match status" value="1"/>
</dbReference>
<dbReference type="AlphaFoldDB" id="A0A1G6M1G6"/>
<evidence type="ECO:0000256" key="1">
    <source>
        <dbReference type="ARBA" id="ARBA00022679"/>
    </source>
</evidence>
<evidence type="ECO:0000256" key="4">
    <source>
        <dbReference type="RuleBase" id="RU367021"/>
    </source>
</evidence>
<dbReference type="CDD" id="cd04647">
    <property type="entry name" value="LbH_MAT_like"/>
    <property type="match status" value="1"/>
</dbReference>
<dbReference type="Gene3D" id="2.160.10.10">
    <property type="entry name" value="Hexapeptide repeat proteins"/>
    <property type="match status" value="1"/>
</dbReference>
<sequence>MALIKSVFNTLFDLVYFMAKGSVAYARKKGVSVGEHCRIYIKSWGSEPFLIAIGDHVTVTSGVKFITHDGSTCLVKDQHGKRYQRFAPIQVGSHVFIGVNTIVMPGVKIGSNVVIGAGSVVTKDIPDNSVAIGVPAKVVSSFADYAAKIQASCASDSELAGIHDYQQRVQRAMALQASKSTD</sequence>
<proteinExistence type="inferred from homology"/>
<evidence type="ECO:0000256" key="2">
    <source>
        <dbReference type="ARBA" id="ARBA00022737"/>
    </source>
</evidence>
<dbReference type="InterPro" id="IPR039369">
    <property type="entry name" value="LacA-like"/>
</dbReference>
<dbReference type="InterPro" id="IPR011004">
    <property type="entry name" value="Trimer_LpxA-like_sf"/>
</dbReference>
<dbReference type="InterPro" id="IPR018357">
    <property type="entry name" value="Hexapep_transf_CS"/>
</dbReference>
<keyword evidence="6" id="KW-1185">Reference proteome</keyword>
<dbReference type="PANTHER" id="PTHR43017">
    <property type="entry name" value="GALACTOSIDE O-ACETYLTRANSFERASE"/>
    <property type="match status" value="1"/>
</dbReference>
<name>A0A1G6M1G6_9GAMM</name>
<evidence type="ECO:0000313" key="5">
    <source>
        <dbReference type="EMBL" id="SDC49388.1"/>
    </source>
</evidence>
<dbReference type="PROSITE" id="PS00101">
    <property type="entry name" value="HEXAPEP_TRANSFERASES"/>
    <property type="match status" value="1"/>
</dbReference>
<evidence type="ECO:0000256" key="3">
    <source>
        <dbReference type="ARBA" id="ARBA00023315"/>
    </source>
</evidence>
<dbReference type="PANTHER" id="PTHR43017:SF1">
    <property type="entry name" value="ACETYLTRANSFERASE YJL218W-RELATED"/>
    <property type="match status" value="1"/>
</dbReference>
<dbReference type="SUPFAM" id="SSF51161">
    <property type="entry name" value="Trimeric LpxA-like enzymes"/>
    <property type="match status" value="1"/>
</dbReference>
<dbReference type="RefSeq" id="WP_092820092.1">
    <property type="nucleotide sequence ID" value="NZ_BAABKJ010000009.1"/>
</dbReference>